<feature type="domain" description="Ig-like" evidence="2">
    <location>
        <begin position="22"/>
        <end position="150"/>
    </location>
</feature>
<reference evidence="3" key="2">
    <citation type="submission" date="2020-11" db="EMBL/GenBank/DDBJ databases">
        <authorList>
            <person name="McCartney M.A."/>
            <person name="Auch B."/>
            <person name="Kono T."/>
            <person name="Mallez S."/>
            <person name="Becker A."/>
            <person name="Gohl D.M."/>
            <person name="Silverstein K.A.T."/>
            <person name="Koren S."/>
            <person name="Bechman K.B."/>
            <person name="Herman A."/>
            <person name="Abrahante J.E."/>
            <person name="Garbe J."/>
        </authorList>
    </citation>
    <scope>NUCLEOTIDE SEQUENCE</scope>
    <source>
        <strain evidence="3">Duluth1</strain>
        <tissue evidence="3">Whole animal</tissue>
    </source>
</reference>
<accession>A0A9D3YG38</accession>
<protein>
    <recommendedName>
        <fullName evidence="2">Ig-like domain-containing protein</fullName>
    </recommendedName>
</protein>
<proteinExistence type="predicted"/>
<dbReference type="AlphaFoldDB" id="A0A9D3YG38"/>
<name>A0A9D3YG38_DREPO</name>
<dbReference type="EMBL" id="JAIWYP010000015">
    <property type="protein sequence ID" value="KAH3700087.1"/>
    <property type="molecule type" value="Genomic_DNA"/>
</dbReference>
<evidence type="ECO:0000313" key="3">
    <source>
        <dbReference type="EMBL" id="KAH3700087.1"/>
    </source>
</evidence>
<feature type="domain" description="Ig-like" evidence="2">
    <location>
        <begin position="159"/>
        <end position="282"/>
    </location>
</feature>
<organism evidence="3 4">
    <name type="scientific">Dreissena polymorpha</name>
    <name type="common">Zebra mussel</name>
    <name type="synonym">Mytilus polymorpha</name>
    <dbReference type="NCBI Taxonomy" id="45954"/>
    <lineage>
        <taxon>Eukaryota</taxon>
        <taxon>Metazoa</taxon>
        <taxon>Spiralia</taxon>
        <taxon>Lophotrochozoa</taxon>
        <taxon>Mollusca</taxon>
        <taxon>Bivalvia</taxon>
        <taxon>Autobranchia</taxon>
        <taxon>Heteroconchia</taxon>
        <taxon>Euheterodonta</taxon>
        <taxon>Imparidentia</taxon>
        <taxon>Neoheterodontei</taxon>
        <taxon>Myida</taxon>
        <taxon>Dreissenoidea</taxon>
        <taxon>Dreissenidae</taxon>
        <taxon>Dreissena</taxon>
    </lineage>
</organism>
<keyword evidence="4" id="KW-1185">Reference proteome</keyword>
<evidence type="ECO:0000256" key="1">
    <source>
        <dbReference type="SAM" id="SignalP"/>
    </source>
</evidence>
<gene>
    <name evidence="3" type="ORF">DPMN_075055</name>
</gene>
<reference evidence="3" key="1">
    <citation type="journal article" date="2019" name="bioRxiv">
        <title>The Genome of the Zebra Mussel, Dreissena polymorpha: A Resource for Invasive Species Research.</title>
        <authorList>
            <person name="McCartney M.A."/>
            <person name="Auch B."/>
            <person name="Kono T."/>
            <person name="Mallez S."/>
            <person name="Zhang Y."/>
            <person name="Obille A."/>
            <person name="Becker A."/>
            <person name="Abrahante J.E."/>
            <person name="Garbe J."/>
            <person name="Badalamenti J.P."/>
            <person name="Herman A."/>
            <person name="Mangelson H."/>
            <person name="Liachko I."/>
            <person name="Sullivan S."/>
            <person name="Sone E.D."/>
            <person name="Koren S."/>
            <person name="Silverstein K.A.T."/>
            <person name="Beckman K.B."/>
            <person name="Gohl D.M."/>
        </authorList>
    </citation>
    <scope>NUCLEOTIDE SEQUENCE</scope>
    <source>
        <strain evidence="3">Duluth1</strain>
        <tissue evidence="3">Whole animal</tissue>
    </source>
</reference>
<evidence type="ECO:0000313" key="4">
    <source>
        <dbReference type="Proteomes" id="UP000828390"/>
    </source>
</evidence>
<dbReference type="InterPro" id="IPR007110">
    <property type="entry name" value="Ig-like_dom"/>
</dbReference>
<sequence length="317" mass="34788">MILSLFELVNVLFLFGDAFTQPILTVSPNNVILYGDAVTSTATPSYVTIECRMQSMSAREVYSVYIKRFAQDLAEVSLLNGQSMSKISDLAPNDVRTKNPEISGSVGSSSDWFLRIRYLQSRMDCADGATYHCRVTYKPNSGDTTTTNVSSTLSVSVRPGNLQILALRVVGVSNSIQVDNNSLVQRGEQLELTCNGNTGQSSGNIIEWFKMTSSTGYQILLSSGEDTVDDGNPAGISVGSPPTICHYQRTSRLRYLVKTNDNSLSFRCEVAVAQPTTYKAFSQEFMFRFDGRLISTCTVHRLSIVVILLSGIATWSI</sequence>
<feature type="chain" id="PRO_5039423983" description="Ig-like domain-containing protein" evidence="1">
    <location>
        <begin position="21"/>
        <end position="317"/>
    </location>
</feature>
<dbReference type="Proteomes" id="UP000828390">
    <property type="component" value="Unassembled WGS sequence"/>
</dbReference>
<dbReference type="PROSITE" id="PS50835">
    <property type="entry name" value="IG_LIKE"/>
    <property type="match status" value="2"/>
</dbReference>
<feature type="signal peptide" evidence="1">
    <location>
        <begin position="1"/>
        <end position="20"/>
    </location>
</feature>
<comment type="caution">
    <text evidence="3">The sequence shown here is derived from an EMBL/GenBank/DDBJ whole genome shotgun (WGS) entry which is preliminary data.</text>
</comment>
<dbReference type="InterPro" id="IPR013783">
    <property type="entry name" value="Ig-like_fold"/>
</dbReference>
<keyword evidence="1" id="KW-0732">Signal</keyword>
<dbReference type="Gene3D" id="2.60.40.10">
    <property type="entry name" value="Immunoglobulins"/>
    <property type="match status" value="1"/>
</dbReference>
<evidence type="ECO:0000259" key="2">
    <source>
        <dbReference type="PROSITE" id="PS50835"/>
    </source>
</evidence>